<evidence type="ECO:0000256" key="2">
    <source>
        <dbReference type="ARBA" id="ARBA00023015"/>
    </source>
</evidence>
<keyword evidence="4" id="KW-0804">Transcription</keyword>
<dbReference type="SUPFAM" id="SSF88659">
    <property type="entry name" value="Sigma3 and sigma4 domains of RNA polymerase sigma factors"/>
    <property type="match status" value="1"/>
</dbReference>
<dbReference type="RefSeq" id="WP_006983266.1">
    <property type="nucleotide sequence ID" value="NZ_ABVL01000031.1"/>
</dbReference>
<dbReference type="eggNOG" id="COG1595">
    <property type="taxonomic scope" value="Bacteria"/>
</dbReference>
<dbReference type="InterPro" id="IPR013324">
    <property type="entry name" value="RNA_pol_sigma_r3/r4-like"/>
</dbReference>
<evidence type="ECO:0000256" key="3">
    <source>
        <dbReference type="ARBA" id="ARBA00023082"/>
    </source>
</evidence>
<dbReference type="AlphaFoldDB" id="B4DAK5"/>
<dbReference type="Gene3D" id="1.10.10.10">
    <property type="entry name" value="Winged helix-like DNA-binding domain superfamily/Winged helix DNA-binding domain"/>
    <property type="match status" value="1"/>
</dbReference>
<dbReference type="InParanoid" id="B4DAK5"/>
<evidence type="ECO:0000313" key="8">
    <source>
        <dbReference type="Proteomes" id="UP000005824"/>
    </source>
</evidence>
<reference evidence="7 8" key="1">
    <citation type="journal article" date="2011" name="J. Bacteriol.">
        <title>Genome sequence of Chthoniobacter flavus Ellin428, an aerobic heterotrophic soil bacterium.</title>
        <authorList>
            <person name="Kant R."/>
            <person name="van Passel M.W."/>
            <person name="Palva A."/>
            <person name="Lucas S."/>
            <person name="Lapidus A."/>
            <person name="Glavina Del Rio T."/>
            <person name="Dalin E."/>
            <person name="Tice H."/>
            <person name="Bruce D."/>
            <person name="Goodwin L."/>
            <person name="Pitluck S."/>
            <person name="Larimer F.W."/>
            <person name="Land M.L."/>
            <person name="Hauser L."/>
            <person name="Sangwan P."/>
            <person name="de Vos W.M."/>
            <person name="Janssen P.H."/>
            <person name="Smidt H."/>
        </authorList>
    </citation>
    <scope>NUCLEOTIDE SEQUENCE [LARGE SCALE GENOMIC DNA]</scope>
    <source>
        <strain evidence="7 8">Ellin428</strain>
    </source>
</reference>
<keyword evidence="8" id="KW-1185">Reference proteome</keyword>
<evidence type="ECO:0000256" key="1">
    <source>
        <dbReference type="ARBA" id="ARBA00010641"/>
    </source>
</evidence>
<keyword evidence="2" id="KW-0805">Transcription regulation</keyword>
<dbReference type="NCBIfam" id="TIGR02937">
    <property type="entry name" value="sigma70-ECF"/>
    <property type="match status" value="1"/>
</dbReference>
<dbReference type="InterPro" id="IPR013249">
    <property type="entry name" value="RNA_pol_sigma70_r4_t2"/>
</dbReference>
<gene>
    <name evidence="7" type="ORF">CfE428DRAFT_5946</name>
</gene>
<name>B4DAK5_9BACT</name>
<dbReference type="Gene3D" id="1.10.1740.10">
    <property type="match status" value="1"/>
</dbReference>
<sequence length="186" mass="21144">MADLAPPTDEALVAASLAGDEAAFAELVSRHKRRVFAAAARFARDDHQLDDIAQEVFVRAFRHLGKFRGDAPFEHWLSRIIVSACYDFLRKERRVREQVSLDGSEWDMRDAGIDAAIAAGRARELVHWALARLAPDEQLIITLAELEERPMKEIAELTGWSESNVKVRAFRARQNLKKILETTHER</sequence>
<evidence type="ECO:0000259" key="6">
    <source>
        <dbReference type="Pfam" id="PF08281"/>
    </source>
</evidence>
<dbReference type="InterPro" id="IPR007627">
    <property type="entry name" value="RNA_pol_sigma70_r2"/>
</dbReference>
<dbReference type="InterPro" id="IPR036388">
    <property type="entry name" value="WH-like_DNA-bd_sf"/>
</dbReference>
<comment type="similarity">
    <text evidence="1">Belongs to the sigma-70 factor family. ECF subfamily.</text>
</comment>
<protein>
    <submittedName>
        <fullName evidence="7">RNA polymerase, sigma-24 subunit, ECF subfamily</fullName>
    </submittedName>
</protein>
<dbReference type="EMBL" id="ABVL01000031">
    <property type="protein sequence ID" value="EDY16523.1"/>
    <property type="molecule type" value="Genomic_DNA"/>
</dbReference>
<evidence type="ECO:0000259" key="5">
    <source>
        <dbReference type="Pfam" id="PF04542"/>
    </source>
</evidence>
<dbReference type="SUPFAM" id="SSF88946">
    <property type="entry name" value="Sigma2 domain of RNA polymerase sigma factors"/>
    <property type="match status" value="1"/>
</dbReference>
<evidence type="ECO:0000256" key="4">
    <source>
        <dbReference type="ARBA" id="ARBA00023163"/>
    </source>
</evidence>
<proteinExistence type="inferred from homology"/>
<accession>B4DAK5</accession>
<feature type="domain" description="RNA polymerase sigma-70 region 2" evidence="5">
    <location>
        <begin position="27"/>
        <end position="94"/>
    </location>
</feature>
<dbReference type="InterPro" id="IPR013325">
    <property type="entry name" value="RNA_pol_sigma_r2"/>
</dbReference>
<organism evidence="7 8">
    <name type="scientific">Chthoniobacter flavus Ellin428</name>
    <dbReference type="NCBI Taxonomy" id="497964"/>
    <lineage>
        <taxon>Bacteria</taxon>
        <taxon>Pseudomonadati</taxon>
        <taxon>Verrucomicrobiota</taxon>
        <taxon>Spartobacteria</taxon>
        <taxon>Chthoniobacterales</taxon>
        <taxon>Chthoniobacteraceae</taxon>
        <taxon>Chthoniobacter</taxon>
    </lineage>
</organism>
<dbReference type="Proteomes" id="UP000005824">
    <property type="component" value="Unassembled WGS sequence"/>
</dbReference>
<dbReference type="Pfam" id="PF04542">
    <property type="entry name" value="Sigma70_r2"/>
    <property type="match status" value="1"/>
</dbReference>
<dbReference type="STRING" id="497964.CfE428DRAFT_5946"/>
<evidence type="ECO:0000313" key="7">
    <source>
        <dbReference type="EMBL" id="EDY16523.1"/>
    </source>
</evidence>
<dbReference type="GO" id="GO:0006352">
    <property type="term" value="P:DNA-templated transcription initiation"/>
    <property type="evidence" value="ECO:0007669"/>
    <property type="project" value="InterPro"/>
</dbReference>
<dbReference type="InterPro" id="IPR039425">
    <property type="entry name" value="RNA_pol_sigma-70-like"/>
</dbReference>
<dbReference type="Pfam" id="PF08281">
    <property type="entry name" value="Sigma70_r4_2"/>
    <property type="match status" value="1"/>
</dbReference>
<dbReference type="PANTHER" id="PTHR43133:SF51">
    <property type="entry name" value="RNA POLYMERASE SIGMA FACTOR"/>
    <property type="match status" value="1"/>
</dbReference>
<dbReference type="GO" id="GO:0016987">
    <property type="term" value="F:sigma factor activity"/>
    <property type="evidence" value="ECO:0007669"/>
    <property type="project" value="UniProtKB-KW"/>
</dbReference>
<keyword evidence="3" id="KW-0731">Sigma factor</keyword>
<comment type="caution">
    <text evidence="7">The sequence shown here is derived from an EMBL/GenBank/DDBJ whole genome shotgun (WGS) entry which is preliminary data.</text>
</comment>
<dbReference type="InterPro" id="IPR014284">
    <property type="entry name" value="RNA_pol_sigma-70_dom"/>
</dbReference>
<dbReference type="PANTHER" id="PTHR43133">
    <property type="entry name" value="RNA POLYMERASE ECF-TYPE SIGMA FACTO"/>
    <property type="match status" value="1"/>
</dbReference>
<dbReference type="CDD" id="cd06171">
    <property type="entry name" value="Sigma70_r4"/>
    <property type="match status" value="1"/>
</dbReference>
<feature type="domain" description="RNA polymerase sigma factor 70 region 4 type 2" evidence="6">
    <location>
        <begin position="127"/>
        <end position="176"/>
    </location>
</feature>
<dbReference type="GO" id="GO:0003677">
    <property type="term" value="F:DNA binding"/>
    <property type="evidence" value="ECO:0007669"/>
    <property type="project" value="InterPro"/>
</dbReference>